<dbReference type="GO" id="GO:0005829">
    <property type="term" value="C:cytosol"/>
    <property type="evidence" value="ECO:0007669"/>
    <property type="project" value="TreeGrafter"/>
</dbReference>
<evidence type="ECO:0000313" key="5">
    <source>
        <dbReference type="EMBL" id="MBI3014583.1"/>
    </source>
</evidence>
<dbReference type="InterPro" id="IPR003170">
    <property type="entry name" value="MurB"/>
</dbReference>
<evidence type="ECO:0000256" key="3">
    <source>
        <dbReference type="ARBA" id="ARBA00031026"/>
    </source>
</evidence>
<dbReference type="GO" id="GO:0050660">
    <property type="term" value="F:flavin adenine dinucleotide binding"/>
    <property type="evidence" value="ECO:0007669"/>
    <property type="project" value="TreeGrafter"/>
</dbReference>
<feature type="domain" description="UDP-N-acetylenolpyruvoylglucosamine reductase C-terminal" evidence="4">
    <location>
        <begin position="1"/>
        <end position="75"/>
    </location>
</feature>
<dbReference type="InterPro" id="IPR011601">
    <property type="entry name" value="MurB_C"/>
</dbReference>
<evidence type="ECO:0000256" key="2">
    <source>
        <dbReference type="ARBA" id="ARBA00015188"/>
    </source>
</evidence>
<evidence type="ECO:0000313" key="6">
    <source>
        <dbReference type="Proteomes" id="UP000741360"/>
    </source>
</evidence>
<dbReference type="Proteomes" id="UP000741360">
    <property type="component" value="Unassembled WGS sequence"/>
</dbReference>
<accession>A0A932GP85</accession>
<evidence type="ECO:0000259" key="4">
    <source>
        <dbReference type="Pfam" id="PF02873"/>
    </source>
</evidence>
<organism evidence="5 6">
    <name type="scientific">Tectimicrobiota bacterium</name>
    <dbReference type="NCBI Taxonomy" id="2528274"/>
    <lineage>
        <taxon>Bacteria</taxon>
        <taxon>Pseudomonadati</taxon>
        <taxon>Nitrospinota/Tectimicrobiota group</taxon>
        <taxon>Candidatus Tectimicrobiota</taxon>
    </lineage>
</organism>
<gene>
    <name evidence="5" type="ORF">HYY65_05900</name>
</gene>
<dbReference type="GO" id="GO:0008762">
    <property type="term" value="F:UDP-N-acetylmuramate dehydrogenase activity"/>
    <property type="evidence" value="ECO:0007669"/>
    <property type="project" value="InterPro"/>
</dbReference>
<name>A0A932GP85_UNCTE</name>
<comment type="caution">
    <text evidence="5">The sequence shown here is derived from an EMBL/GenBank/DDBJ whole genome shotgun (WGS) entry which is preliminary data.</text>
</comment>
<dbReference type="Gene3D" id="3.90.78.10">
    <property type="entry name" value="UDP-N-acetylenolpyruvoylglucosamine reductase, C-terminal domain"/>
    <property type="match status" value="1"/>
</dbReference>
<feature type="non-terminal residue" evidence="5">
    <location>
        <position position="1"/>
    </location>
</feature>
<evidence type="ECO:0000256" key="1">
    <source>
        <dbReference type="ARBA" id="ARBA00001974"/>
    </source>
</evidence>
<dbReference type="Pfam" id="PF02873">
    <property type="entry name" value="MurB_C"/>
    <property type="match status" value="1"/>
</dbReference>
<reference evidence="5" key="1">
    <citation type="submission" date="2020-07" db="EMBL/GenBank/DDBJ databases">
        <title>Huge and variable diversity of episymbiotic CPR bacteria and DPANN archaea in groundwater ecosystems.</title>
        <authorList>
            <person name="He C.Y."/>
            <person name="Keren R."/>
            <person name="Whittaker M."/>
            <person name="Farag I.F."/>
            <person name="Doudna J."/>
            <person name="Cate J.H.D."/>
            <person name="Banfield J.F."/>
        </authorList>
    </citation>
    <scope>NUCLEOTIDE SEQUENCE</scope>
    <source>
        <strain evidence="5">NC_groundwater_717_Ag_S-0.2um_59_8</strain>
    </source>
</reference>
<comment type="cofactor">
    <cofactor evidence="1">
        <name>FAD</name>
        <dbReference type="ChEBI" id="CHEBI:57692"/>
    </cofactor>
</comment>
<dbReference type="EMBL" id="JACPSX010000104">
    <property type="protein sequence ID" value="MBI3014583.1"/>
    <property type="molecule type" value="Genomic_DNA"/>
</dbReference>
<dbReference type="GO" id="GO:0071555">
    <property type="term" value="P:cell wall organization"/>
    <property type="evidence" value="ECO:0007669"/>
    <property type="project" value="TreeGrafter"/>
</dbReference>
<dbReference type="PANTHER" id="PTHR21071:SF4">
    <property type="entry name" value="UDP-N-ACETYLENOLPYRUVOYLGLUCOSAMINE REDUCTASE"/>
    <property type="match status" value="1"/>
</dbReference>
<dbReference type="PANTHER" id="PTHR21071">
    <property type="entry name" value="UDP-N-ACETYLENOLPYRUVOYLGLUCOSAMINE REDUCTASE"/>
    <property type="match status" value="1"/>
</dbReference>
<protein>
    <recommendedName>
        <fullName evidence="2">UDP-N-acetylenolpyruvoylglucosamine reductase</fullName>
    </recommendedName>
    <alternativeName>
        <fullName evidence="3">UDP-N-acetylmuramate dehydrogenase</fullName>
    </alternativeName>
</protein>
<dbReference type="HAMAP" id="MF_00037">
    <property type="entry name" value="MurB"/>
    <property type="match status" value="1"/>
</dbReference>
<sequence length="81" mass="8578">GSIFKNPEGASAGALIDQAGLKGVRRGGAEVSTRHANFIVNRGGATAADVMVLMTEIVERVRLHSGIVLEPEIRLLAEQRV</sequence>
<dbReference type="InterPro" id="IPR036635">
    <property type="entry name" value="MurB_C_sf"/>
</dbReference>
<proteinExistence type="inferred from homology"/>
<dbReference type="SUPFAM" id="SSF56194">
    <property type="entry name" value="Uridine diphospho-N-Acetylenolpyruvylglucosamine reductase, MurB, C-terminal domain"/>
    <property type="match status" value="1"/>
</dbReference>
<dbReference type="AlphaFoldDB" id="A0A932GP85"/>